<comment type="pathway">
    <text evidence="7 8">Carbohydrate biosynthesis; gluconeogenesis.</text>
</comment>
<dbReference type="SUPFAM" id="SSF51351">
    <property type="entry name" value="Triosephosphate isomerase (TIM)"/>
    <property type="match status" value="1"/>
</dbReference>
<dbReference type="NCBIfam" id="TIGR00419">
    <property type="entry name" value="tim"/>
    <property type="match status" value="1"/>
</dbReference>
<evidence type="ECO:0000256" key="7">
    <source>
        <dbReference type="HAMAP-Rule" id="MF_00147"/>
    </source>
</evidence>
<dbReference type="GO" id="GO:0004807">
    <property type="term" value="F:triose-phosphate isomerase activity"/>
    <property type="evidence" value="ECO:0007669"/>
    <property type="project" value="UniProtKB-UniRule"/>
</dbReference>
<dbReference type="EC" id="5.3.1.1" evidence="7 8"/>
<dbReference type="GO" id="GO:0006094">
    <property type="term" value="P:gluconeogenesis"/>
    <property type="evidence" value="ECO:0007669"/>
    <property type="project" value="UniProtKB-UniRule"/>
</dbReference>
<dbReference type="InterPro" id="IPR035990">
    <property type="entry name" value="TIM_sf"/>
</dbReference>
<dbReference type="HAMAP" id="MF_00147_B">
    <property type="entry name" value="TIM_B"/>
    <property type="match status" value="1"/>
</dbReference>
<evidence type="ECO:0000256" key="3">
    <source>
        <dbReference type="ARBA" id="ARBA00022432"/>
    </source>
</evidence>
<dbReference type="PANTHER" id="PTHR21139">
    <property type="entry name" value="TRIOSEPHOSPHATE ISOMERASE"/>
    <property type="match status" value="1"/>
</dbReference>
<feature type="active site" description="Electrophile" evidence="7">
    <location>
        <position position="98"/>
    </location>
</feature>
<dbReference type="PANTHER" id="PTHR21139:SF42">
    <property type="entry name" value="TRIOSEPHOSPHATE ISOMERASE"/>
    <property type="match status" value="1"/>
</dbReference>
<dbReference type="GO" id="GO:0046166">
    <property type="term" value="P:glyceraldehyde-3-phosphate biosynthetic process"/>
    <property type="evidence" value="ECO:0007669"/>
    <property type="project" value="TreeGrafter"/>
</dbReference>
<evidence type="ECO:0000313" key="9">
    <source>
        <dbReference type="EMBL" id="CAA6827275.1"/>
    </source>
</evidence>
<reference evidence="9" key="1">
    <citation type="submission" date="2020-01" db="EMBL/GenBank/DDBJ databases">
        <authorList>
            <person name="Meier V. D."/>
            <person name="Meier V D."/>
        </authorList>
    </citation>
    <scope>NUCLEOTIDE SEQUENCE</scope>
    <source>
        <strain evidence="9">HLG_WM_MAG_10</strain>
    </source>
</reference>
<protein>
    <recommendedName>
        <fullName evidence="7 8">Triosephosphate isomerase</fullName>
        <shortName evidence="7">TIM</shortName>
        <shortName evidence="7">TPI</shortName>
        <ecNumber evidence="7 8">5.3.1.1</ecNumber>
    </recommendedName>
    <alternativeName>
        <fullName evidence="7">Triose-phosphate isomerase</fullName>
    </alternativeName>
</protein>
<comment type="subcellular location">
    <subcellularLocation>
        <location evidence="7 8">Cytoplasm</location>
    </subcellularLocation>
</comment>
<evidence type="ECO:0000256" key="2">
    <source>
        <dbReference type="ARBA" id="ARBA00007422"/>
    </source>
</evidence>
<dbReference type="GO" id="GO:0019563">
    <property type="term" value="P:glycerol catabolic process"/>
    <property type="evidence" value="ECO:0007669"/>
    <property type="project" value="TreeGrafter"/>
</dbReference>
<evidence type="ECO:0000256" key="5">
    <source>
        <dbReference type="ARBA" id="ARBA00023152"/>
    </source>
</evidence>
<sequence length="257" mass="28295">MKRQLIVAGNWKMNKNLMEAFTLASGVLVKAKKMSDQVEIVLAPPAPYLHTINSMSKDTAHVNIAAQNCHFEPNGAYTGEISAEMLHSMNIAYVILGHSERRKHFQENHEILAKKVSAAIKAGMKIIFCCGEPLEVRASETQERFVLQQLEESLFHLTEVEMKQVVVAYEPIWAIGTGKTASPAQAQEMHQFIRKQLATKYTPKLADACSILYGGSCNPSNAAELFAQPDVDGGLVGGASLKPEDFLQIIQARAKQT</sequence>
<dbReference type="AlphaFoldDB" id="A0A6S6U6A4"/>
<feature type="binding site" evidence="7">
    <location>
        <position position="216"/>
    </location>
    <ligand>
        <name>substrate</name>
    </ligand>
</feature>
<dbReference type="InterPro" id="IPR013785">
    <property type="entry name" value="Aldolase_TIM"/>
</dbReference>
<keyword evidence="5 7" id="KW-0324">Glycolysis</keyword>
<dbReference type="UniPathway" id="UPA00138"/>
<comment type="similarity">
    <text evidence="2 7 8">Belongs to the triosephosphate isomerase family.</text>
</comment>
<dbReference type="InterPro" id="IPR022896">
    <property type="entry name" value="TrioseP_Isoase_bac/euk"/>
</dbReference>
<feature type="binding site" evidence="7">
    <location>
        <position position="176"/>
    </location>
    <ligand>
        <name>substrate</name>
    </ligand>
</feature>
<keyword evidence="6 7" id="KW-0413">Isomerase</keyword>
<accession>A0A6S6U6A4</accession>
<dbReference type="UniPathway" id="UPA00109">
    <property type="reaction ID" value="UER00189"/>
</dbReference>
<evidence type="ECO:0000256" key="4">
    <source>
        <dbReference type="ARBA" id="ARBA00022490"/>
    </source>
</evidence>
<evidence type="ECO:0000256" key="1">
    <source>
        <dbReference type="ARBA" id="ARBA00004680"/>
    </source>
</evidence>
<comment type="subunit">
    <text evidence="7 8">Homodimer.</text>
</comment>
<evidence type="ECO:0000256" key="6">
    <source>
        <dbReference type="ARBA" id="ARBA00023235"/>
    </source>
</evidence>
<feature type="binding site" evidence="7">
    <location>
        <begin position="10"/>
        <end position="12"/>
    </location>
    <ligand>
        <name>substrate</name>
    </ligand>
</feature>
<gene>
    <name evidence="7" type="primary">tpiA</name>
    <name evidence="9" type="ORF">HELGO_WM21364</name>
</gene>
<keyword evidence="4 7" id="KW-0963">Cytoplasm</keyword>
<feature type="active site" description="Proton acceptor" evidence="7">
    <location>
        <position position="170"/>
    </location>
</feature>
<dbReference type="FunFam" id="3.20.20.70:FF:000016">
    <property type="entry name" value="Triosephosphate isomerase"/>
    <property type="match status" value="1"/>
</dbReference>
<dbReference type="GO" id="GO:0006096">
    <property type="term" value="P:glycolytic process"/>
    <property type="evidence" value="ECO:0007669"/>
    <property type="project" value="UniProtKB-UniRule"/>
</dbReference>
<keyword evidence="3 7" id="KW-0312">Gluconeogenesis</keyword>
<proteinExistence type="inferred from homology"/>
<dbReference type="Pfam" id="PF00121">
    <property type="entry name" value="TIM"/>
    <property type="match status" value="1"/>
</dbReference>
<dbReference type="PROSITE" id="PS51440">
    <property type="entry name" value="TIM_2"/>
    <property type="match status" value="1"/>
</dbReference>
<comment type="pathway">
    <text evidence="1 7 8">Carbohydrate degradation; glycolysis; D-glyceraldehyde 3-phosphate from glycerone phosphate: step 1/1.</text>
</comment>
<dbReference type="InterPro" id="IPR020861">
    <property type="entry name" value="Triosephosphate_isomerase_AS"/>
</dbReference>
<comment type="catalytic activity">
    <reaction evidence="7 8">
        <text>D-glyceraldehyde 3-phosphate = dihydroxyacetone phosphate</text>
        <dbReference type="Rhea" id="RHEA:18585"/>
        <dbReference type="ChEBI" id="CHEBI:57642"/>
        <dbReference type="ChEBI" id="CHEBI:59776"/>
        <dbReference type="EC" id="5.3.1.1"/>
    </reaction>
</comment>
<dbReference type="CDD" id="cd00311">
    <property type="entry name" value="TIM"/>
    <property type="match status" value="1"/>
</dbReference>
<feature type="binding site" evidence="7">
    <location>
        <begin position="237"/>
        <end position="238"/>
    </location>
    <ligand>
        <name>substrate</name>
    </ligand>
</feature>
<dbReference type="Gene3D" id="3.20.20.70">
    <property type="entry name" value="Aldolase class I"/>
    <property type="match status" value="1"/>
</dbReference>
<dbReference type="GO" id="GO:0005829">
    <property type="term" value="C:cytosol"/>
    <property type="evidence" value="ECO:0007669"/>
    <property type="project" value="TreeGrafter"/>
</dbReference>
<dbReference type="PROSITE" id="PS00171">
    <property type="entry name" value="TIM_1"/>
    <property type="match status" value="1"/>
</dbReference>
<organism evidence="9">
    <name type="scientific">uncultured Aureispira sp</name>
    <dbReference type="NCBI Taxonomy" id="1331704"/>
    <lineage>
        <taxon>Bacteria</taxon>
        <taxon>Pseudomonadati</taxon>
        <taxon>Bacteroidota</taxon>
        <taxon>Saprospiria</taxon>
        <taxon>Saprospirales</taxon>
        <taxon>Saprospiraceae</taxon>
        <taxon>Aureispira</taxon>
        <taxon>environmental samples</taxon>
    </lineage>
</organism>
<name>A0A6S6U6A4_9BACT</name>
<dbReference type="InterPro" id="IPR000652">
    <property type="entry name" value="Triosephosphate_isomerase"/>
</dbReference>
<comment type="function">
    <text evidence="7">Involved in the gluconeogenesis. Catalyzes stereospecifically the conversion of dihydroxyacetone phosphate (DHAP) to D-glyceraldehyde-3-phosphate (G3P).</text>
</comment>
<evidence type="ECO:0000256" key="8">
    <source>
        <dbReference type="RuleBase" id="RU363013"/>
    </source>
</evidence>
<dbReference type="EMBL" id="CACVAQ010000397">
    <property type="protein sequence ID" value="CAA6827275.1"/>
    <property type="molecule type" value="Genomic_DNA"/>
</dbReference>